<dbReference type="Pfam" id="PF07596">
    <property type="entry name" value="SBP_bac_10"/>
    <property type="match status" value="1"/>
</dbReference>
<dbReference type="PANTHER" id="PTHR30093">
    <property type="entry name" value="GENERAL SECRETION PATHWAY PROTEIN G"/>
    <property type="match status" value="1"/>
</dbReference>
<sequence>MKTIKGVRRTDRPAFTLVELLVVIAIIGVLVGLLLPAVQAAREAARRMQCSNNLKQIGLALHNYHDSFRKFPQGARYGLTEPNNWRFTLLPYLEQQAVFDLAKAAQGAGTRINFYPKGNTAHTLADYNVYTQQLLNLVIPAYACPSSATPEIYTISSHFAAFGTQRVSYAGIMGAYPDPMGRSGAFYKTQYGSYATNNGGLLINEDKAFRDITDGTSNTIVVGEQSGNAQFPTRAANYHSGWSGYAYTGTVTTWKAGTADQHRYGSGLTAIYHSPNPSSLGAEANAEWDSNTPLTSYHPGGVHALLADGSTQFITDSIELALLLKLSTRDDGLVIEEW</sequence>
<feature type="domain" description="DUF1559" evidence="1">
    <location>
        <begin position="39"/>
        <end position="320"/>
    </location>
</feature>
<proteinExistence type="predicted"/>
<dbReference type="SUPFAM" id="SSF54523">
    <property type="entry name" value="Pili subunits"/>
    <property type="match status" value="1"/>
</dbReference>
<dbReference type="AlphaFoldDB" id="A0A5C6CJW8"/>
<accession>A0A5C6CJW8</accession>
<dbReference type="Proteomes" id="UP000316304">
    <property type="component" value="Unassembled WGS sequence"/>
</dbReference>
<name>A0A5C6CJW8_9BACT</name>
<dbReference type="NCBIfam" id="TIGR04294">
    <property type="entry name" value="pre_pil_HX9DG"/>
    <property type="match status" value="1"/>
</dbReference>
<dbReference type="Pfam" id="PF07963">
    <property type="entry name" value="N_methyl"/>
    <property type="match status" value="1"/>
</dbReference>
<dbReference type="InterPro" id="IPR011453">
    <property type="entry name" value="DUF1559"/>
</dbReference>
<dbReference type="NCBIfam" id="TIGR02532">
    <property type="entry name" value="IV_pilin_GFxxxE"/>
    <property type="match status" value="1"/>
</dbReference>
<evidence type="ECO:0000313" key="2">
    <source>
        <dbReference type="EMBL" id="TWU24395.1"/>
    </source>
</evidence>
<comment type="caution">
    <text evidence="2">The sequence shown here is derived from an EMBL/GenBank/DDBJ whole genome shotgun (WGS) entry which is preliminary data.</text>
</comment>
<dbReference type="InterPro" id="IPR045584">
    <property type="entry name" value="Pilin-like"/>
</dbReference>
<dbReference type="InterPro" id="IPR027558">
    <property type="entry name" value="Pre_pil_HX9DG_C"/>
</dbReference>
<gene>
    <name evidence="2" type="ORF">Pla52o_23220</name>
</gene>
<dbReference type="InterPro" id="IPR012902">
    <property type="entry name" value="N_methyl_site"/>
</dbReference>
<dbReference type="Gene3D" id="3.30.700.10">
    <property type="entry name" value="Glycoprotein, Type 4 Pilin"/>
    <property type="match status" value="1"/>
</dbReference>
<reference evidence="2 3" key="1">
    <citation type="submission" date="2019-02" db="EMBL/GenBank/DDBJ databases">
        <title>Deep-cultivation of Planctomycetes and their phenomic and genomic characterization uncovers novel biology.</title>
        <authorList>
            <person name="Wiegand S."/>
            <person name="Jogler M."/>
            <person name="Boedeker C."/>
            <person name="Pinto D."/>
            <person name="Vollmers J."/>
            <person name="Rivas-Marin E."/>
            <person name="Kohn T."/>
            <person name="Peeters S.H."/>
            <person name="Heuer A."/>
            <person name="Rast P."/>
            <person name="Oberbeckmann S."/>
            <person name="Bunk B."/>
            <person name="Jeske O."/>
            <person name="Meyerdierks A."/>
            <person name="Storesund J.E."/>
            <person name="Kallscheuer N."/>
            <person name="Luecker S."/>
            <person name="Lage O.M."/>
            <person name="Pohl T."/>
            <person name="Merkel B.J."/>
            <person name="Hornburger P."/>
            <person name="Mueller R.-W."/>
            <person name="Bruemmer F."/>
            <person name="Labrenz M."/>
            <person name="Spormann A.M."/>
            <person name="Op Den Camp H."/>
            <person name="Overmann J."/>
            <person name="Amann R."/>
            <person name="Jetten M.S.M."/>
            <person name="Mascher T."/>
            <person name="Medema M.H."/>
            <person name="Devos D.P."/>
            <person name="Kaster A.-K."/>
            <person name="Ovreas L."/>
            <person name="Rohde M."/>
            <person name="Galperin M.Y."/>
            <person name="Jogler C."/>
        </authorList>
    </citation>
    <scope>NUCLEOTIDE SEQUENCE [LARGE SCALE GENOMIC DNA]</scope>
    <source>
        <strain evidence="2 3">Pla52o</strain>
    </source>
</reference>
<organism evidence="2 3">
    <name type="scientific">Novipirellula galeiformis</name>
    <dbReference type="NCBI Taxonomy" id="2528004"/>
    <lineage>
        <taxon>Bacteria</taxon>
        <taxon>Pseudomonadati</taxon>
        <taxon>Planctomycetota</taxon>
        <taxon>Planctomycetia</taxon>
        <taxon>Pirellulales</taxon>
        <taxon>Pirellulaceae</taxon>
        <taxon>Novipirellula</taxon>
    </lineage>
</organism>
<evidence type="ECO:0000259" key="1">
    <source>
        <dbReference type="Pfam" id="PF07596"/>
    </source>
</evidence>
<keyword evidence="3" id="KW-1185">Reference proteome</keyword>
<evidence type="ECO:0000313" key="3">
    <source>
        <dbReference type="Proteomes" id="UP000316304"/>
    </source>
</evidence>
<dbReference type="PANTHER" id="PTHR30093:SF2">
    <property type="entry name" value="TYPE II SECRETION SYSTEM PROTEIN H"/>
    <property type="match status" value="1"/>
</dbReference>
<dbReference type="EMBL" id="SJPT01000003">
    <property type="protein sequence ID" value="TWU24395.1"/>
    <property type="molecule type" value="Genomic_DNA"/>
</dbReference>
<protein>
    <recommendedName>
        <fullName evidence="1">DUF1559 domain-containing protein</fullName>
    </recommendedName>
</protein>